<name>A0A6J1C495_MOMCH</name>
<dbReference type="AlphaFoldDB" id="A0A6J1C495"/>
<gene>
    <name evidence="3 4 5 6" type="primary">LOC111008132</name>
</gene>
<dbReference type="InterPro" id="IPR005162">
    <property type="entry name" value="Retrotrans_gag_dom"/>
</dbReference>
<proteinExistence type="predicted"/>
<keyword evidence="2" id="KW-1185">Reference proteome</keyword>
<dbReference type="Pfam" id="PF03732">
    <property type="entry name" value="Retrotrans_gag"/>
    <property type="match status" value="1"/>
</dbReference>
<dbReference type="RefSeq" id="XP_022136423.1">
    <property type="nucleotide sequence ID" value="XM_022280731.1"/>
</dbReference>
<evidence type="ECO:0000313" key="5">
    <source>
        <dbReference type="RefSeq" id="XP_022136423.1"/>
    </source>
</evidence>
<reference evidence="3 4" key="1">
    <citation type="submission" date="2025-04" db="UniProtKB">
        <authorList>
            <consortium name="RefSeq"/>
        </authorList>
    </citation>
    <scope>IDENTIFICATION</scope>
    <source>
        <strain evidence="3 4">OHB3-1</strain>
    </source>
</reference>
<accession>A0A6J1C495</accession>
<organism evidence="2 6">
    <name type="scientific">Momordica charantia</name>
    <name type="common">Bitter gourd</name>
    <name type="synonym">Balsam pear</name>
    <dbReference type="NCBI Taxonomy" id="3673"/>
    <lineage>
        <taxon>Eukaryota</taxon>
        <taxon>Viridiplantae</taxon>
        <taxon>Streptophyta</taxon>
        <taxon>Embryophyta</taxon>
        <taxon>Tracheophyta</taxon>
        <taxon>Spermatophyta</taxon>
        <taxon>Magnoliopsida</taxon>
        <taxon>eudicotyledons</taxon>
        <taxon>Gunneridae</taxon>
        <taxon>Pentapetalae</taxon>
        <taxon>rosids</taxon>
        <taxon>fabids</taxon>
        <taxon>Cucurbitales</taxon>
        <taxon>Cucurbitaceae</taxon>
        <taxon>Momordiceae</taxon>
        <taxon>Momordica</taxon>
    </lineage>
</organism>
<evidence type="ECO:0000313" key="4">
    <source>
        <dbReference type="RefSeq" id="XP_022136422.1"/>
    </source>
</evidence>
<evidence type="ECO:0000313" key="6">
    <source>
        <dbReference type="RefSeq" id="XP_022136424.1"/>
    </source>
</evidence>
<dbReference type="KEGG" id="mcha:111008132"/>
<sequence length="246" mass="28730">MAESKVKTIKNPPVAIKLEAAERGDVAESKVKTNKNPPIAIKEAADQGDVYNNISNLVTEMRIVANRQIDMEHRSKINDFFVCEPPCFGQETDPYAAKYWILKLETIFDCIDCSDEQRVSFAVLKLNDSALSWWIVAERHLKDEVTVTWEKFKELFFMRYFPRWMQHQKYAELCSLEQGDRTVAEYDVEFIKLCSLVYDFIGSEAWETSLHDIRIQICLLRDTTYPQVRDMALNLERRLNAQEDQD</sequence>
<evidence type="ECO:0000313" key="2">
    <source>
        <dbReference type="Proteomes" id="UP000504603"/>
    </source>
</evidence>
<feature type="domain" description="Retrotransposon gag" evidence="1">
    <location>
        <begin position="121"/>
        <end position="196"/>
    </location>
</feature>
<dbReference type="GeneID" id="111008132"/>
<dbReference type="RefSeq" id="XP_022136422.1">
    <property type="nucleotide sequence ID" value="XM_022280730.1"/>
</dbReference>
<dbReference type="RefSeq" id="XP_022136421.1">
    <property type="nucleotide sequence ID" value="XM_022280729.1"/>
</dbReference>
<evidence type="ECO:0000313" key="3">
    <source>
        <dbReference type="RefSeq" id="XP_022136421.1"/>
    </source>
</evidence>
<dbReference type="RefSeq" id="XP_022136424.1">
    <property type="nucleotide sequence ID" value="XM_022280732.1"/>
</dbReference>
<dbReference type="Proteomes" id="UP000504603">
    <property type="component" value="Unplaced"/>
</dbReference>
<dbReference type="OrthoDB" id="1936908at2759"/>
<evidence type="ECO:0000259" key="1">
    <source>
        <dbReference type="Pfam" id="PF03732"/>
    </source>
</evidence>
<protein>
    <submittedName>
        <fullName evidence="3 4">Uncharacterized protein LOC111008132</fullName>
    </submittedName>
</protein>